<evidence type="ECO:0000256" key="6">
    <source>
        <dbReference type="ARBA" id="ARBA00023242"/>
    </source>
</evidence>
<keyword evidence="5" id="KW-0804">Transcription</keyword>
<keyword evidence="11" id="KW-1185">Reference proteome</keyword>
<evidence type="ECO:0000313" key="11">
    <source>
        <dbReference type="Proteomes" id="UP000014760"/>
    </source>
</evidence>
<evidence type="ECO:0000313" key="10">
    <source>
        <dbReference type="EnsemblMetazoa" id="CapteP154238"/>
    </source>
</evidence>
<dbReference type="InterPro" id="IPR038291">
    <property type="entry name" value="SAP30_C_sf"/>
</dbReference>
<sequence>MRYPDHFAPDYTVARSNPTKKRRSLETNEVDRSPDLPVDLSKMRYQEPFTKDVIRSNPAKRRRTHETNDVDRKPELPLDLPKVDFNRVHVSTLRRYKRHFQLKTQPGLSKAELAEIVAQHFPTIPVEEKETVVFFMFLTKTRRSIYDIKSDIKNDIKSTHPKSAGISEIMKL</sequence>
<reference evidence="10" key="3">
    <citation type="submission" date="2015-06" db="UniProtKB">
        <authorList>
            <consortium name="EnsemblMetazoa"/>
        </authorList>
    </citation>
    <scope>IDENTIFICATION</scope>
</reference>
<feature type="compositionally biased region" description="Basic and acidic residues" evidence="7">
    <location>
        <begin position="65"/>
        <end position="74"/>
    </location>
</feature>
<dbReference type="GO" id="GO:0000118">
    <property type="term" value="C:histone deacetylase complex"/>
    <property type="evidence" value="ECO:0007669"/>
    <property type="project" value="TreeGrafter"/>
</dbReference>
<dbReference type="PANTHER" id="PTHR13286">
    <property type="entry name" value="SAP30"/>
    <property type="match status" value="1"/>
</dbReference>
<dbReference type="OrthoDB" id="510958at2759"/>
<evidence type="ECO:0000256" key="3">
    <source>
        <dbReference type="ARBA" id="ARBA00022491"/>
    </source>
</evidence>
<feature type="compositionally biased region" description="Basic and acidic residues" evidence="7">
    <location>
        <begin position="24"/>
        <end position="34"/>
    </location>
</feature>
<dbReference type="AlphaFoldDB" id="R7U786"/>
<dbReference type="EMBL" id="KB304599">
    <property type="protein sequence ID" value="ELU01834.1"/>
    <property type="molecule type" value="Genomic_DNA"/>
</dbReference>
<feature type="compositionally biased region" description="Basic and acidic residues" evidence="7">
    <location>
        <begin position="41"/>
        <end position="54"/>
    </location>
</feature>
<dbReference type="Pfam" id="PF13867">
    <property type="entry name" value="SAP30_Sin3_bdg"/>
    <property type="match status" value="1"/>
</dbReference>
<reference evidence="11" key="1">
    <citation type="submission" date="2012-12" db="EMBL/GenBank/DDBJ databases">
        <authorList>
            <person name="Hellsten U."/>
            <person name="Grimwood J."/>
            <person name="Chapman J.A."/>
            <person name="Shapiro H."/>
            <person name="Aerts A."/>
            <person name="Otillar R.P."/>
            <person name="Terry A.Y."/>
            <person name="Boore J.L."/>
            <person name="Simakov O."/>
            <person name="Marletaz F."/>
            <person name="Cho S.-J."/>
            <person name="Edsinger-Gonzales E."/>
            <person name="Havlak P."/>
            <person name="Kuo D.-H."/>
            <person name="Larsson T."/>
            <person name="Lv J."/>
            <person name="Arendt D."/>
            <person name="Savage R."/>
            <person name="Osoegawa K."/>
            <person name="de Jong P."/>
            <person name="Lindberg D.R."/>
            <person name="Seaver E.C."/>
            <person name="Weisblat D.A."/>
            <person name="Putnam N.H."/>
            <person name="Grigoriev I.V."/>
            <person name="Rokhsar D.S."/>
        </authorList>
    </citation>
    <scope>NUCLEOTIDE SEQUENCE</scope>
    <source>
        <strain evidence="11">I ESC-2004</strain>
    </source>
</reference>
<gene>
    <name evidence="9" type="ORF">CAPTEDRAFT_154238</name>
</gene>
<feature type="region of interest" description="Disordered" evidence="7">
    <location>
        <begin position="1"/>
        <end position="74"/>
    </location>
</feature>
<protein>
    <recommendedName>
        <fullName evidence="8">Histone deacetylase complex subunit SAP30 Sin3 binding domain-containing protein</fullName>
    </recommendedName>
</protein>
<comment type="similarity">
    <text evidence="2">Belongs to the SAP30 family.</text>
</comment>
<dbReference type="STRING" id="283909.R7U786"/>
<dbReference type="EMBL" id="AMQN01009098">
    <property type="status" value="NOT_ANNOTATED_CDS"/>
    <property type="molecule type" value="Genomic_DNA"/>
</dbReference>
<organism evidence="9">
    <name type="scientific">Capitella teleta</name>
    <name type="common">Polychaete worm</name>
    <dbReference type="NCBI Taxonomy" id="283909"/>
    <lineage>
        <taxon>Eukaryota</taxon>
        <taxon>Metazoa</taxon>
        <taxon>Spiralia</taxon>
        <taxon>Lophotrochozoa</taxon>
        <taxon>Annelida</taxon>
        <taxon>Polychaeta</taxon>
        <taxon>Sedentaria</taxon>
        <taxon>Scolecida</taxon>
        <taxon>Capitellidae</taxon>
        <taxon>Capitella</taxon>
    </lineage>
</organism>
<comment type="subcellular location">
    <subcellularLocation>
        <location evidence="1">Nucleus</location>
    </subcellularLocation>
</comment>
<name>R7U786_CAPTE</name>
<keyword evidence="3" id="KW-0678">Repressor</keyword>
<dbReference type="GO" id="GO:0006355">
    <property type="term" value="P:regulation of DNA-templated transcription"/>
    <property type="evidence" value="ECO:0007669"/>
    <property type="project" value="TreeGrafter"/>
</dbReference>
<evidence type="ECO:0000256" key="4">
    <source>
        <dbReference type="ARBA" id="ARBA00023015"/>
    </source>
</evidence>
<evidence type="ECO:0000313" key="9">
    <source>
        <dbReference type="EMBL" id="ELU01834.1"/>
    </source>
</evidence>
<dbReference type="InterPro" id="IPR025718">
    <property type="entry name" value="SAP30_Sin3-bd"/>
</dbReference>
<evidence type="ECO:0000256" key="7">
    <source>
        <dbReference type="SAM" id="MobiDB-lite"/>
    </source>
</evidence>
<proteinExistence type="inferred from homology"/>
<dbReference type="EnsemblMetazoa" id="CapteT154238">
    <property type="protein sequence ID" value="CapteP154238"/>
    <property type="gene ID" value="CapteG154238"/>
</dbReference>
<dbReference type="HOGENOM" id="CLU_1556737_0_0_1"/>
<dbReference type="InterPro" id="IPR024145">
    <property type="entry name" value="His_deAcase_SAP30/SAP30L"/>
</dbReference>
<evidence type="ECO:0000256" key="5">
    <source>
        <dbReference type="ARBA" id="ARBA00023163"/>
    </source>
</evidence>
<dbReference type="PANTHER" id="PTHR13286:SF6">
    <property type="entry name" value="HISTONE DEACETYLASE COMPLEX SUBUNIT SAP30L-RELATED"/>
    <property type="match status" value="1"/>
</dbReference>
<dbReference type="Gene3D" id="6.10.160.20">
    <property type="match status" value="1"/>
</dbReference>
<feature type="domain" description="Histone deacetylase complex subunit SAP30 Sin3 binding" evidence="8">
    <location>
        <begin position="90"/>
        <end position="136"/>
    </location>
</feature>
<dbReference type="Proteomes" id="UP000014760">
    <property type="component" value="Unassembled WGS sequence"/>
</dbReference>
<keyword evidence="6" id="KW-0539">Nucleus</keyword>
<evidence type="ECO:0000259" key="8">
    <source>
        <dbReference type="Pfam" id="PF13867"/>
    </source>
</evidence>
<accession>R7U786</accession>
<dbReference type="GO" id="GO:0003712">
    <property type="term" value="F:transcription coregulator activity"/>
    <property type="evidence" value="ECO:0007669"/>
    <property type="project" value="TreeGrafter"/>
</dbReference>
<evidence type="ECO:0000256" key="2">
    <source>
        <dbReference type="ARBA" id="ARBA00006283"/>
    </source>
</evidence>
<keyword evidence="4" id="KW-0805">Transcription regulation</keyword>
<evidence type="ECO:0000256" key="1">
    <source>
        <dbReference type="ARBA" id="ARBA00004123"/>
    </source>
</evidence>
<reference evidence="9 11" key="2">
    <citation type="journal article" date="2013" name="Nature">
        <title>Insights into bilaterian evolution from three spiralian genomes.</title>
        <authorList>
            <person name="Simakov O."/>
            <person name="Marletaz F."/>
            <person name="Cho S.J."/>
            <person name="Edsinger-Gonzales E."/>
            <person name="Havlak P."/>
            <person name="Hellsten U."/>
            <person name="Kuo D.H."/>
            <person name="Larsson T."/>
            <person name="Lv J."/>
            <person name="Arendt D."/>
            <person name="Savage R."/>
            <person name="Osoegawa K."/>
            <person name="de Jong P."/>
            <person name="Grimwood J."/>
            <person name="Chapman J.A."/>
            <person name="Shapiro H."/>
            <person name="Aerts A."/>
            <person name="Otillar R.P."/>
            <person name="Terry A.Y."/>
            <person name="Boore J.L."/>
            <person name="Grigoriev I.V."/>
            <person name="Lindberg D.R."/>
            <person name="Seaver E.C."/>
            <person name="Weisblat D.A."/>
            <person name="Putnam N.H."/>
            <person name="Rokhsar D.S."/>
        </authorList>
    </citation>
    <scope>NUCLEOTIDE SEQUENCE</scope>
    <source>
        <strain evidence="9 11">I ESC-2004</strain>
    </source>
</reference>